<organism evidence="7 8">
    <name type="scientific">Popillia japonica</name>
    <name type="common">Japanese beetle</name>
    <dbReference type="NCBI Taxonomy" id="7064"/>
    <lineage>
        <taxon>Eukaryota</taxon>
        <taxon>Metazoa</taxon>
        <taxon>Ecdysozoa</taxon>
        <taxon>Arthropoda</taxon>
        <taxon>Hexapoda</taxon>
        <taxon>Insecta</taxon>
        <taxon>Pterygota</taxon>
        <taxon>Neoptera</taxon>
        <taxon>Endopterygota</taxon>
        <taxon>Coleoptera</taxon>
        <taxon>Polyphaga</taxon>
        <taxon>Scarabaeiformia</taxon>
        <taxon>Scarabaeidae</taxon>
        <taxon>Rutelinae</taxon>
        <taxon>Popillia</taxon>
    </lineage>
</organism>
<evidence type="ECO:0000259" key="6">
    <source>
        <dbReference type="Pfam" id="PF21789"/>
    </source>
</evidence>
<dbReference type="InterPro" id="IPR048366">
    <property type="entry name" value="TNP-like_GBD"/>
</dbReference>
<evidence type="ECO:0000256" key="2">
    <source>
        <dbReference type="SAM" id="MobiDB-lite"/>
    </source>
</evidence>
<dbReference type="Pfam" id="PF05225">
    <property type="entry name" value="HTH_psq"/>
    <property type="match status" value="1"/>
</dbReference>
<feature type="domain" description="Transposable element P transposase-like RNase H C-terminal" evidence="6">
    <location>
        <begin position="347"/>
        <end position="379"/>
    </location>
</feature>
<dbReference type="GO" id="GO:0005634">
    <property type="term" value="C:nucleus"/>
    <property type="evidence" value="ECO:0007669"/>
    <property type="project" value="UniProtKB-SubCell"/>
</dbReference>
<evidence type="ECO:0000259" key="3">
    <source>
        <dbReference type="Pfam" id="PF05225"/>
    </source>
</evidence>
<proteinExistence type="predicted"/>
<protein>
    <submittedName>
        <fullName evidence="7">Transposase protein</fullName>
    </submittedName>
</protein>
<comment type="caution">
    <text evidence="7">The sequence shown here is derived from an EMBL/GenBank/DDBJ whole genome shotgun (WGS) entry which is preliminary data.</text>
</comment>
<dbReference type="Pfam" id="PF21788">
    <property type="entry name" value="TNP-like_GBD"/>
    <property type="match status" value="1"/>
</dbReference>
<feature type="domain" description="HTH psq-type" evidence="3">
    <location>
        <begin position="810"/>
        <end position="850"/>
    </location>
</feature>
<dbReference type="Gene3D" id="1.10.10.60">
    <property type="entry name" value="Homeodomain-like"/>
    <property type="match status" value="1"/>
</dbReference>
<dbReference type="Pfam" id="PF21789">
    <property type="entry name" value="TNP-like_RNaseH_C"/>
    <property type="match status" value="1"/>
</dbReference>
<gene>
    <name evidence="7" type="ORF">QE152_g40381</name>
</gene>
<dbReference type="Proteomes" id="UP001458880">
    <property type="component" value="Unassembled WGS sequence"/>
</dbReference>
<name>A0AAW1HS01_POPJA</name>
<reference evidence="7 8" key="1">
    <citation type="journal article" date="2024" name="BMC Genomics">
        <title>De novo assembly and annotation of Popillia japonica's genome with initial clues to its potential as an invasive pest.</title>
        <authorList>
            <person name="Cucini C."/>
            <person name="Boschi S."/>
            <person name="Funari R."/>
            <person name="Cardaioli E."/>
            <person name="Iannotti N."/>
            <person name="Marturano G."/>
            <person name="Paoli F."/>
            <person name="Bruttini M."/>
            <person name="Carapelli A."/>
            <person name="Frati F."/>
            <person name="Nardi F."/>
        </authorList>
    </citation>
    <scope>NUCLEOTIDE SEQUENCE [LARGE SCALE GENOMIC DNA]</scope>
    <source>
        <strain evidence="7">DMR45628</strain>
    </source>
</reference>
<evidence type="ECO:0000259" key="5">
    <source>
        <dbReference type="Pfam" id="PF21788"/>
    </source>
</evidence>
<dbReference type="EMBL" id="JASPKY010001134">
    <property type="protein sequence ID" value="KAK9678986.1"/>
    <property type="molecule type" value="Genomic_DNA"/>
</dbReference>
<dbReference type="InterPro" id="IPR007889">
    <property type="entry name" value="HTH_Psq"/>
</dbReference>
<dbReference type="AlphaFoldDB" id="A0AAW1HS01"/>
<sequence length="940" mass="106592">MLNTIPYIAGINKQIFNSLKVSVDRLRNEKDRLCIVVFDEISIAPSLLYNRKLHCIDGVEDYGTRRSPHIADHANVFMVKGIYRQWKQALSFSFSNGPTKSIDLKNMLVEVIRECQNIGLKVMATVCDQGSANQAAINSLLRETREQCQRANCDSKYVGFLVNGKEIIPLYDVPHLFKGIRNNLVTKNLQLVFNEKLITAKWEHVQQFYLLDTMDETRMCPKLTDSHVFAEKINKMKVSIMAQVFSHQVSSLMKRISQRDTNSEYGLVPGAKETGEFILFMDSLFDSLNGNNKQAPSTKPLKGGITSNSPHEIFWRDAIKVMETMKFYDASKKRFVNEMTYFLPRAVNQDCLENFFASIRTYSRRNVNPNCSQFMTSFKALLVNNFRSHHSPGANCEEDYAAGALDNLKCFLTGEEIRGIHPLEDTSPEVAIPQNIKKTRVAECTIAYFAGYIAKKSLKNVDCRDCNSVLLHSDGNIPVDVIEARQYKHAVLQKPGSYLYYVTNRALSILFYLIHKHCHEHHLNKILDAALRQQINFTPLNCRNGHELAGGIKKKYYLADALHFLIPFVKTSRKQKGNLNLDCELNQSIADSDDDDAGSKVQESQEIDLEVQVTNTQPQLDKTESPDDETLLACLKTSDIEGFDEGNNDSENEELDAFENFNNERPPIEANAEQPNEQTSSESSSDSDLELNIPLSELRNRYGRKTWKKSERKNSGDIPENILQFLDFKLQVASYYFAEGGNKDENSGLNLRLTTRNNPPGYACTPLPTPNSTKRRMIHLPKLMLIKNSMRCKNEMENKAKKYKRFRYSEKALSGALEDIRTSNLTISSASKRYGIPKSTIVNKMKGKVPLVRKMGPSSILTAAEERELERCIVSKAKLGFSMHSDEVQDFSSTLVKFNRTAKSVPKQQTRSELVTPVFTKASKYNQTTKAAVTEEAIRS</sequence>
<dbReference type="Pfam" id="PF21787">
    <property type="entry name" value="TNP-like_RNaseH_N"/>
    <property type="match status" value="1"/>
</dbReference>
<dbReference type="InterPro" id="IPR009057">
    <property type="entry name" value="Homeodomain-like_sf"/>
</dbReference>
<feature type="domain" description="Transposable element P transposase-like GTP-binding insertion" evidence="5">
    <location>
        <begin position="175"/>
        <end position="295"/>
    </location>
</feature>
<feature type="region of interest" description="Disordered" evidence="2">
    <location>
        <begin position="666"/>
        <end position="691"/>
    </location>
</feature>
<dbReference type="PANTHER" id="PTHR47577:SF2">
    <property type="entry name" value="THAP DOMAIN CONTAINING 9"/>
    <property type="match status" value="1"/>
</dbReference>
<keyword evidence="8" id="KW-1185">Reference proteome</keyword>
<dbReference type="InterPro" id="IPR048365">
    <property type="entry name" value="TNP-like_RNaseH_N"/>
</dbReference>
<evidence type="ECO:0000256" key="1">
    <source>
        <dbReference type="ARBA" id="ARBA00004123"/>
    </source>
</evidence>
<dbReference type="PANTHER" id="PTHR47577">
    <property type="entry name" value="THAP DOMAIN-CONTAINING PROTEIN 6"/>
    <property type="match status" value="1"/>
</dbReference>
<dbReference type="GO" id="GO:0003677">
    <property type="term" value="F:DNA binding"/>
    <property type="evidence" value="ECO:0007669"/>
    <property type="project" value="InterPro"/>
</dbReference>
<evidence type="ECO:0000259" key="4">
    <source>
        <dbReference type="Pfam" id="PF21787"/>
    </source>
</evidence>
<accession>A0AAW1HS01</accession>
<dbReference type="InterPro" id="IPR048367">
    <property type="entry name" value="TNP-like_RNaseH_C"/>
</dbReference>
<evidence type="ECO:0000313" key="8">
    <source>
        <dbReference type="Proteomes" id="UP001458880"/>
    </source>
</evidence>
<evidence type="ECO:0000313" key="7">
    <source>
        <dbReference type="EMBL" id="KAK9678986.1"/>
    </source>
</evidence>
<feature type="domain" description="Transposable element P transposase-like RNase H" evidence="4">
    <location>
        <begin position="9"/>
        <end position="140"/>
    </location>
</feature>
<comment type="subcellular location">
    <subcellularLocation>
        <location evidence="1">Nucleus</location>
    </subcellularLocation>
</comment>
<feature type="region of interest" description="Disordered" evidence="2">
    <location>
        <begin position="590"/>
        <end position="629"/>
    </location>
</feature>
<dbReference type="SUPFAM" id="SSF46689">
    <property type="entry name" value="Homeodomain-like"/>
    <property type="match status" value="1"/>
</dbReference>